<evidence type="ECO:0000313" key="2">
    <source>
        <dbReference type="Proteomes" id="UP001190926"/>
    </source>
</evidence>
<dbReference type="PANTHER" id="PTHR35097:SF1">
    <property type="entry name" value="GDSL ESTERASE_LIPASE"/>
    <property type="match status" value="1"/>
</dbReference>
<evidence type="ECO:0000313" key="1">
    <source>
        <dbReference type="EMBL" id="KAH6832872.1"/>
    </source>
</evidence>
<name>A0AAD4PBM4_PERFH</name>
<protein>
    <submittedName>
        <fullName evidence="1">Uncharacterized protein</fullName>
    </submittedName>
</protein>
<dbReference type="PANTHER" id="PTHR35097">
    <property type="entry name" value="GDSL ESTERASE/LIPASE"/>
    <property type="match status" value="1"/>
</dbReference>
<dbReference type="AlphaFoldDB" id="A0AAD4PBM4"/>
<dbReference type="EMBL" id="SDAM02000063">
    <property type="protein sequence ID" value="KAH6832872.1"/>
    <property type="molecule type" value="Genomic_DNA"/>
</dbReference>
<organism evidence="1 2">
    <name type="scientific">Perilla frutescens var. hirtella</name>
    <name type="common">Perilla citriodora</name>
    <name type="synonym">Perilla setoyensis</name>
    <dbReference type="NCBI Taxonomy" id="608512"/>
    <lineage>
        <taxon>Eukaryota</taxon>
        <taxon>Viridiplantae</taxon>
        <taxon>Streptophyta</taxon>
        <taxon>Embryophyta</taxon>
        <taxon>Tracheophyta</taxon>
        <taxon>Spermatophyta</taxon>
        <taxon>Magnoliopsida</taxon>
        <taxon>eudicotyledons</taxon>
        <taxon>Gunneridae</taxon>
        <taxon>Pentapetalae</taxon>
        <taxon>asterids</taxon>
        <taxon>lamiids</taxon>
        <taxon>Lamiales</taxon>
        <taxon>Lamiaceae</taxon>
        <taxon>Nepetoideae</taxon>
        <taxon>Elsholtzieae</taxon>
        <taxon>Perilla</taxon>
    </lineage>
</organism>
<dbReference type="Proteomes" id="UP001190926">
    <property type="component" value="Unassembled WGS sequence"/>
</dbReference>
<comment type="caution">
    <text evidence="1">The sequence shown here is derived from an EMBL/GenBank/DDBJ whole genome shotgun (WGS) entry which is preliminary data.</text>
</comment>
<accession>A0AAD4PBM4</accession>
<gene>
    <name evidence="1" type="ORF">C2S53_014383</name>
</gene>
<reference evidence="1 2" key="1">
    <citation type="journal article" date="2021" name="Nat. Commun.">
        <title>Incipient diploidization of the medicinal plant Perilla within 10,000 years.</title>
        <authorList>
            <person name="Zhang Y."/>
            <person name="Shen Q."/>
            <person name="Leng L."/>
            <person name="Zhang D."/>
            <person name="Chen S."/>
            <person name="Shi Y."/>
            <person name="Ning Z."/>
            <person name="Chen S."/>
        </authorList>
    </citation>
    <scope>NUCLEOTIDE SEQUENCE [LARGE SCALE GENOMIC DNA]</scope>
    <source>
        <strain evidence="2">cv. PC099</strain>
    </source>
</reference>
<sequence>MEPLTIVVDELKHLAKTANDFAHAILDSGRRNPIDILKRLQREAFSDIMKLRDRQDKVERLLTFYKSSKGSPFQEASTHVRGNVDLLGALFFMDGVDEQKYDAIQKSGIRTGIDARLRFETEVREKDKLVAEFTANGKGQGDMLGGTLSLAKVLYAAHFSDWFSAVAIPAGAQCRDVGSETSTHQERGLTRYSDFGPPLLLQHHGSAIGITLRKMNVVASLAQFISGFGMQVNADGLACSSSTFGQIIWQLSTNTNLSLLGVHRESRASGQNISLGALAFPASIFKRNKFSETSMEEEDRPRHSSDSSVSLMLTSEIDDCAKIGGWIESKRSNPGHLEWAVTMSDTPEDELGWGLSLGGVLQGTKRLEHFQVETFLNMNFGKRFRLQPGFVFVKDGVTQFPALMIHSSWSL</sequence>
<proteinExistence type="predicted"/>
<keyword evidence="2" id="KW-1185">Reference proteome</keyword>